<protein>
    <submittedName>
        <fullName evidence="2">Uncharacterized protein</fullName>
    </submittedName>
</protein>
<evidence type="ECO:0000313" key="3">
    <source>
        <dbReference type="Proteomes" id="UP001596432"/>
    </source>
</evidence>
<comment type="caution">
    <text evidence="2">The sequence shown here is derived from an EMBL/GenBank/DDBJ whole genome shotgun (WGS) entry which is preliminary data.</text>
</comment>
<keyword evidence="1" id="KW-1133">Transmembrane helix</keyword>
<organism evidence="2 3">
    <name type="scientific">Halosimplex aquaticum</name>
    <dbReference type="NCBI Taxonomy" id="3026162"/>
    <lineage>
        <taxon>Archaea</taxon>
        <taxon>Methanobacteriati</taxon>
        <taxon>Methanobacteriota</taxon>
        <taxon>Stenosarchaea group</taxon>
        <taxon>Halobacteria</taxon>
        <taxon>Halobacteriales</taxon>
        <taxon>Haloarculaceae</taxon>
        <taxon>Halosimplex</taxon>
    </lineage>
</organism>
<dbReference type="GeneID" id="78818678"/>
<reference evidence="2 3" key="1">
    <citation type="journal article" date="2019" name="Int. J. Syst. Evol. Microbiol.">
        <title>The Global Catalogue of Microorganisms (GCM) 10K type strain sequencing project: providing services to taxonomists for standard genome sequencing and annotation.</title>
        <authorList>
            <consortium name="The Broad Institute Genomics Platform"/>
            <consortium name="The Broad Institute Genome Sequencing Center for Infectious Disease"/>
            <person name="Wu L."/>
            <person name="Ma J."/>
        </authorList>
    </citation>
    <scope>NUCLEOTIDE SEQUENCE [LARGE SCALE GENOMIC DNA]</scope>
    <source>
        <strain evidence="2 3">XZYJT29</strain>
    </source>
</reference>
<dbReference type="RefSeq" id="WP_274324068.1">
    <property type="nucleotide sequence ID" value="NZ_CP118158.1"/>
</dbReference>
<sequence length="89" mass="9511">MVLALFFALRGALTRGRVVLLAFVVPFWPVPYGVVRWIVELAVALLTVTLGIGLAIALVPVYIALAIGGLCFLYMGALALWKVVTGDIP</sequence>
<keyword evidence="1" id="KW-0812">Transmembrane</keyword>
<dbReference type="Proteomes" id="UP001596432">
    <property type="component" value="Unassembled WGS sequence"/>
</dbReference>
<gene>
    <name evidence="2" type="ORF">ACFQMA_01140</name>
</gene>
<keyword evidence="3" id="KW-1185">Reference proteome</keyword>
<evidence type="ECO:0000256" key="1">
    <source>
        <dbReference type="SAM" id="Phobius"/>
    </source>
</evidence>
<accession>A0ABD5XWS6</accession>
<name>A0ABD5XWS6_9EURY</name>
<dbReference type="AlphaFoldDB" id="A0ABD5XWS6"/>
<feature type="transmembrane region" description="Helical" evidence="1">
    <location>
        <begin position="63"/>
        <end position="84"/>
    </location>
</feature>
<dbReference type="EMBL" id="JBHTAS010000001">
    <property type="protein sequence ID" value="MFC7138441.1"/>
    <property type="molecule type" value="Genomic_DNA"/>
</dbReference>
<feature type="transmembrane region" description="Helical" evidence="1">
    <location>
        <begin position="37"/>
        <end position="56"/>
    </location>
</feature>
<proteinExistence type="predicted"/>
<evidence type="ECO:0000313" key="2">
    <source>
        <dbReference type="EMBL" id="MFC7138441.1"/>
    </source>
</evidence>
<keyword evidence="1" id="KW-0472">Membrane</keyword>